<keyword evidence="5" id="KW-1185">Reference proteome</keyword>
<feature type="active site" description="Proton donor/acceptor" evidence="2">
    <location>
        <position position="83"/>
    </location>
</feature>
<organism evidence="4 5">
    <name type="scientific">Paenibacillus ginsengarvi</name>
    <dbReference type="NCBI Taxonomy" id="400777"/>
    <lineage>
        <taxon>Bacteria</taxon>
        <taxon>Bacillati</taxon>
        <taxon>Bacillota</taxon>
        <taxon>Bacilli</taxon>
        <taxon>Bacillales</taxon>
        <taxon>Paenibacillaceae</taxon>
        <taxon>Paenibacillus</taxon>
    </lineage>
</organism>
<dbReference type="AlphaFoldDB" id="A0A3B0CAT2"/>
<feature type="active site" description="Tele-phosphohistidine intermediate" evidence="2">
    <location>
        <position position="9"/>
    </location>
</feature>
<feature type="binding site" evidence="3">
    <location>
        <begin position="8"/>
        <end position="15"/>
    </location>
    <ligand>
        <name>substrate</name>
    </ligand>
</feature>
<accession>A0A3B0CAT2</accession>
<dbReference type="SMART" id="SM00855">
    <property type="entry name" value="PGAM"/>
    <property type="match status" value="1"/>
</dbReference>
<evidence type="ECO:0000256" key="3">
    <source>
        <dbReference type="PIRSR" id="PIRSR613078-2"/>
    </source>
</evidence>
<dbReference type="GO" id="GO:0004331">
    <property type="term" value="F:fructose-2,6-bisphosphate 2-phosphatase activity"/>
    <property type="evidence" value="ECO:0007669"/>
    <property type="project" value="TreeGrafter"/>
</dbReference>
<dbReference type="Proteomes" id="UP000282311">
    <property type="component" value="Unassembled WGS sequence"/>
</dbReference>
<keyword evidence="1" id="KW-0378">Hydrolase</keyword>
<dbReference type="InterPro" id="IPR013078">
    <property type="entry name" value="His_Pase_superF_clade-1"/>
</dbReference>
<dbReference type="GO" id="GO:0005829">
    <property type="term" value="C:cytosol"/>
    <property type="evidence" value="ECO:0007669"/>
    <property type="project" value="TreeGrafter"/>
</dbReference>
<gene>
    <name evidence="4" type="ORF">D7M11_18560</name>
</gene>
<sequence length="197" mass="22407">MTTITFVRHGITDFNREKRAQGHLSNPLNETGILQAKTVAKRLAGENWDVMFSSDLWRARQTADIIAEELGIPVSRFDVRLREIGRGQLEGTIEEERIARWGPNWRELDLGEESHESVRERGKRFVGEVAAQYAGQNILVVSHGFLIGQTLKAIMQDETTGERLGNTSVTAVVRSGNRWEYQLYNCMRHLDPNLMEA</sequence>
<dbReference type="PANTHER" id="PTHR46517">
    <property type="entry name" value="FRUCTOSE-2,6-BISPHOSPHATASE TIGAR"/>
    <property type="match status" value="1"/>
</dbReference>
<dbReference type="OrthoDB" id="9782128at2"/>
<dbReference type="GO" id="GO:0043456">
    <property type="term" value="P:regulation of pentose-phosphate shunt"/>
    <property type="evidence" value="ECO:0007669"/>
    <property type="project" value="TreeGrafter"/>
</dbReference>
<evidence type="ECO:0000313" key="4">
    <source>
        <dbReference type="EMBL" id="RKN81981.1"/>
    </source>
</evidence>
<evidence type="ECO:0000256" key="1">
    <source>
        <dbReference type="ARBA" id="ARBA00022801"/>
    </source>
</evidence>
<evidence type="ECO:0000313" key="5">
    <source>
        <dbReference type="Proteomes" id="UP000282311"/>
    </source>
</evidence>
<dbReference type="SUPFAM" id="SSF53254">
    <property type="entry name" value="Phosphoglycerate mutase-like"/>
    <property type="match status" value="1"/>
</dbReference>
<protein>
    <submittedName>
        <fullName evidence="4">Histidine phosphatase family protein</fullName>
    </submittedName>
</protein>
<dbReference type="PANTHER" id="PTHR46517:SF1">
    <property type="entry name" value="FRUCTOSE-2,6-BISPHOSPHATASE TIGAR"/>
    <property type="match status" value="1"/>
</dbReference>
<reference evidence="4 5" key="1">
    <citation type="journal article" date="2007" name="Int. J. Syst. Evol. Microbiol.">
        <title>Paenibacillus ginsengarvi sp. nov., isolated from soil from ginseng cultivation.</title>
        <authorList>
            <person name="Yoon M.H."/>
            <person name="Ten L.N."/>
            <person name="Im W.T."/>
        </authorList>
    </citation>
    <scope>NUCLEOTIDE SEQUENCE [LARGE SCALE GENOMIC DNA]</scope>
    <source>
        <strain evidence="4 5">KCTC 13059</strain>
    </source>
</reference>
<dbReference type="InterPro" id="IPR051695">
    <property type="entry name" value="Phosphoglycerate_Mutase"/>
</dbReference>
<feature type="binding site" evidence="3">
    <location>
        <position position="58"/>
    </location>
    <ligand>
        <name>substrate</name>
    </ligand>
</feature>
<evidence type="ECO:0000256" key="2">
    <source>
        <dbReference type="PIRSR" id="PIRSR613078-1"/>
    </source>
</evidence>
<dbReference type="Pfam" id="PF00300">
    <property type="entry name" value="His_Phos_1"/>
    <property type="match status" value="1"/>
</dbReference>
<comment type="caution">
    <text evidence="4">The sequence shown here is derived from an EMBL/GenBank/DDBJ whole genome shotgun (WGS) entry which is preliminary data.</text>
</comment>
<dbReference type="RefSeq" id="WP_120748735.1">
    <property type="nucleotide sequence ID" value="NZ_RBAH01000013.1"/>
</dbReference>
<dbReference type="EMBL" id="RBAH01000013">
    <property type="protein sequence ID" value="RKN81981.1"/>
    <property type="molecule type" value="Genomic_DNA"/>
</dbReference>
<dbReference type="InterPro" id="IPR029033">
    <property type="entry name" value="His_PPase_superfam"/>
</dbReference>
<dbReference type="Gene3D" id="3.40.50.1240">
    <property type="entry name" value="Phosphoglycerate mutase-like"/>
    <property type="match status" value="1"/>
</dbReference>
<dbReference type="CDD" id="cd07067">
    <property type="entry name" value="HP_PGM_like"/>
    <property type="match status" value="1"/>
</dbReference>
<dbReference type="GO" id="GO:0045820">
    <property type="term" value="P:negative regulation of glycolytic process"/>
    <property type="evidence" value="ECO:0007669"/>
    <property type="project" value="TreeGrafter"/>
</dbReference>
<proteinExistence type="predicted"/>
<name>A0A3B0CAT2_9BACL</name>